<evidence type="ECO:0000313" key="1">
    <source>
        <dbReference type="EMBL" id="RYQ24037.1"/>
    </source>
</evidence>
<dbReference type="NCBIfam" id="TIGR01869">
    <property type="entry name" value="casC_Cse4"/>
    <property type="match status" value="1"/>
</dbReference>
<dbReference type="InterPro" id="IPR010148">
    <property type="entry name" value="CRISPR-assoc_prot_CT1975"/>
</dbReference>
<sequence length="393" mass="42722">MSTRTIVEMHALETTAAANLNRDDTGSPKTMEYGGVTRARVSSQAWKRPIRQMFNDLLNPQELGIRSKKVVEILSKRIVALDDSLADEAPDLAEAMLSKGAGIKLAAPRKRKGAEDQEDKRLNQSQYLLFLGNRQYDALARLAVDVRKESSDLKEAQTAIGKMKKQIKQIIKDDKAIDIALFGRMVADDTDLNIDAASQFANAFSVQAVDTESDFFTAVDDVHNAGDTDDENGGDSGAAMLGEIEFNAATYYRFADVDANRLYDTLGDVEATAKAVGALVKAFVMSMPQGKSSTFAQGTLPDLVVVNIRDTQAVNMSGAFLTPVKPNYVANATKALVRRSKDMDDVYGVTPVKTWVVRIGDATKDADALAEAVSLRELVDGVEEVVSSRLSQE</sequence>
<dbReference type="Proteomes" id="UP000292535">
    <property type="component" value="Unassembled WGS sequence"/>
</dbReference>
<dbReference type="EMBL" id="RYUQ01000004">
    <property type="protein sequence ID" value="RYQ24037.1"/>
    <property type="molecule type" value="Genomic_DNA"/>
</dbReference>
<comment type="caution">
    <text evidence="1">The sequence shown here is derived from an EMBL/GenBank/DDBJ whole genome shotgun (WGS) entry which is preliminary data.</text>
</comment>
<organism evidence="1 2">
    <name type="scientific">Bifidobacterium pseudolongum subsp. globosum</name>
    <dbReference type="NCBI Taxonomy" id="1690"/>
    <lineage>
        <taxon>Bacteria</taxon>
        <taxon>Bacillati</taxon>
        <taxon>Actinomycetota</taxon>
        <taxon>Actinomycetes</taxon>
        <taxon>Bifidobacteriales</taxon>
        <taxon>Bifidobacteriaceae</taxon>
        <taxon>Bifidobacterium</taxon>
    </lineage>
</organism>
<dbReference type="RefSeq" id="WP_129854031.1">
    <property type="nucleotide sequence ID" value="NZ_RYUQ01000004.1"/>
</dbReference>
<dbReference type="Pfam" id="PF09344">
    <property type="entry name" value="Cas_CT1975"/>
    <property type="match status" value="1"/>
</dbReference>
<reference evidence="1 2" key="1">
    <citation type="submission" date="2018-12" db="EMBL/GenBank/DDBJ databases">
        <title>Unveiling genomic diversity among members of the Bifidobacterium pseudolongum species, a widely distributed gut commensal of the animal kingdom.</title>
        <authorList>
            <person name="Lugli G.A."/>
            <person name="Duranti S."/>
            <person name="Albert K."/>
            <person name="Mancabelli L."/>
            <person name="Napoli S."/>
            <person name="Viappiani A."/>
            <person name="Anzalone R."/>
            <person name="Longhi G."/>
            <person name="Milani C."/>
            <person name="Turroni F."/>
            <person name="Alessandri G."/>
            <person name="Sela D.A."/>
            <person name="Van Sinderen D."/>
            <person name="Ventura M."/>
        </authorList>
    </citation>
    <scope>NUCLEOTIDE SEQUENCE [LARGE SCALE GENOMIC DNA]</scope>
    <source>
        <strain evidence="1 2">2032B</strain>
    </source>
</reference>
<evidence type="ECO:0000313" key="2">
    <source>
        <dbReference type="Proteomes" id="UP000292535"/>
    </source>
</evidence>
<dbReference type="AlphaFoldDB" id="A0A4Q5ACS0"/>
<name>A0A4Q5ACS0_9BIFI</name>
<accession>A0A4Q5ACS0</accession>
<proteinExistence type="predicted"/>
<protein>
    <submittedName>
        <fullName evidence="1">Type I-E CRISPR-associated protein Cas7/Cse4/CasC</fullName>
    </submittedName>
</protein>
<gene>
    <name evidence="1" type="ORF">PG2032B_1433</name>
</gene>